<proteinExistence type="predicted"/>
<accession>A0A139HE47</accession>
<gene>
    <name evidence="1" type="ORF">AC578_8243</name>
</gene>
<evidence type="ECO:0000313" key="1">
    <source>
        <dbReference type="EMBL" id="KXT00693.1"/>
    </source>
</evidence>
<dbReference type="EMBL" id="LFZN01000068">
    <property type="protein sequence ID" value="KXT00693.1"/>
    <property type="molecule type" value="Genomic_DNA"/>
</dbReference>
<reference evidence="1 2" key="1">
    <citation type="submission" date="2015-07" db="EMBL/GenBank/DDBJ databases">
        <title>Comparative genomics of the Sigatoka disease complex on banana suggests a link between parallel evolutionary changes in Pseudocercospora fijiensis and Pseudocercospora eumusae and increased virulence on the banana host.</title>
        <authorList>
            <person name="Chang T.-C."/>
            <person name="Salvucci A."/>
            <person name="Crous P.W."/>
            <person name="Stergiopoulos I."/>
        </authorList>
    </citation>
    <scope>NUCLEOTIDE SEQUENCE [LARGE SCALE GENOMIC DNA]</scope>
    <source>
        <strain evidence="1 2">CBS 114824</strain>
    </source>
</reference>
<dbReference type="AlphaFoldDB" id="A0A139HE47"/>
<comment type="caution">
    <text evidence="1">The sequence shown here is derived from an EMBL/GenBank/DDBJ whole genome shotgun (WGS) entry which is preliminary data.</text>
</comment>
<dbReference type="OrthoDB" id="5337308at2759"/>
<keyword evidence="2" id="KW-1185">Reference proteome</keyword>
<protein>
    <submittedName>
        <fullName evidence="1">Uncharacterized protein</fullName>
    </submittedName>
</protein>
<name>A0A139HE47_9PEZI</name>
<evidence type="ECO:0000313" key="2">
    <source>
        <dbReference type="Proteomes" id="UP000070133"/>
    </source>
</evidence>
<sequence>MKDPSSAGNKAIPKFTKHSDIEAHGWSRKQEIVDYSHVTDGVYKSMIQILGTDLSNGIKVRFDHDRDVGEYPATNGEYVNVFWPNHGIILANDNYGPAYQISQNKASRTPWKDA</sequence>
<organism evidence="1 2">
    <name type="scientific">Pseudocercospora eumusae</name>
    <dbReference type="NCBI Taxonomy" id="321146"/>
    <lineage>
        <taxon>Eukaryota</taxon>
        <taxon>Fungi</taxon>
        <taxon>Dikarya</taxon>
        <taxon>Ascomycota</taxon>
        <taxon>Pezizomycotina</taxon>
        <taxon>Dothideomycetes</taxon>
        <taxon>Dothideomycetidae</taxon>
        <taxon>Mycosphaerellales</taxon>
        <taxon>Mycosphaerellaceae</taxon>
        <taxon>Pseudocercospora</taxon>
    </lineage>
</organism>
<dbReference type="Proteomes" id="UP000070133">
    <property type="component" value="Unassembled WGS sequence"/>
</dbReference>
<feature type="non-terminal residue" evidence="1">
    <location>
        <position position="114"/>
    </location>
</feature>